<sequence>MSVATTDSGGIGATGIFWGDFNGHDQDNPEVLGACDKQADGLRAYANVSWQDRDGNWFVQEVEDATGAGDGCEYNYLPNIADGTKVYIDACLKDGPRGSVRYCGSGTAIA</sequence>
<reference evidence="2" key="1">
    <citation type="submission" date="2009-02" db="EMBL/GenBank/DDBJ databases">
        <title>Annotation of Streptomyces viridochromogenes strain DSM 40736.</title>
        <authorList>
            <consortium name="The Broad Institute Genome Sequencing Platform"/>
            <consortium name="Broad Institute Microbial Sequencing Center"/>
            <person name="Fischbach M."/>
            <person name="Godfrey P."/>
            <person name="Ward D."/>
            <person name="Young S."/>
            <person name="Zeng Q."/>
            <person name="Koehrsen M."/>
            <person name="Alvarado L."/>
            <person name="Berlin A.M."/>
            <person name="Bochicchio J."/>
            <person name="Borenstein D."/>
            <person name="Chapman S.B."/>
            <person name="Chen Z."/>
            <person name="Engels R."/>
            <person name="Freedman E."/>
            <person name="Gellesch M."/>
            <person name="Goldberg J."/>
            <person name="Griggs A."/>
            <person name="Gujja S."/>
            <person name="Heilman E.R."/>
            <person name="Heiman D.I."/>
            <person name="Hepburn T.A."/>
            <person name="Howarth C."/>
            <person name="Jen D."/>
            <person name="Larson L."/>
            <person name="Lewis B."/>
            <person name="Mehta T."/>
            <person name="Park D."/>
            <person name="Pearson M."/>
            <person name="Richards J."/>
            <person name="Roberts A."/>
            <person name="Saif S."/>
            <person name="Shea T.D."/>
            <person name="Shenoy N."/>
            <person name="Sisk P."/>
            <person name="Stolte C."/>
            <person name="Sykes S.N."/>
            <person name="Thomson T."/>
            <person name="Walk T."/>
            <person name="White J."/>
            <person name="Yandava C."/>
            <person name="Straight P."/>
            <person name="Clardy J."/>
            <person name="Hung D."/>
            <person name="Kolter R."/>
            <person name="Mekalanos J."/>
            <person name="Walker S."/>
            <person name="Walsh C.T."/>
            <person name="Wieland-Brown L.C."/>
            <person name="Haas B."/>
            <person name="Nusbaum C."/>
            <person name="Birren B."/>
        </authorList>
    </citation>
    <scope>NUCLEOTIDE SEQUENCE [LARGE SCALE GENOMIC DNA]</scope>
    <source>
        <strain evidence="2">DSM 40736 / JCM 4977 / BCRC 1201 / Tue 494</strain>
    </source>
</reference>
<dbReference type="Proteomes" id="UP000004184">
    <property type="component" value="Unassembled WGS sequence"/>
</dbReference>
<gene>
    <name evidence="1" type="ORF">SSQG_07624</name>
</gene>
<dbReference type="HOGENOM" id="CLU_2182443_0_0_11"/>
<accession>D9XHS7</accession>
<evidence type="ECO:0000313" key="2">
    <source>
        <dbReference type="Proteomes" id="UP000004184"/>
    </source>
</evidence>
<organism evidence="1 2">
    <name type="scientific">Streptomyces viridochromogenes (strain DSM 40736 / JCM 4977 / BCRC 1201 / Tue 494)</name>
    <dbReference type="NCBI Taxonomy" id="591159"/>
    <lineage>
        <taxon>Bacteria</taxon>
        <taxon>Bacillati</taxon>
        <taxon>Actinomycetota</taxon>
        <taxon>Actinomycetes</taxon>
        <taxon>Kitasatosporales</taxon>
        <taxon>Streptomycetaceae</taxon>
        <taxon>Streptomyces</taxon>
    </lineage>
</organism>
<name>D9XHS7_STRVT</name>
<dbReference type="OrthoDB" id="4225954at2"/>
<dbReference type="RefSeq" id="WP_003995259.1">
    <property type="nucleotide sequence ID" value="NZ_GG657757.1"/>
</dbReference>
<dbReference type="EMBL" id="GG657757">
    <property type="protein sequence ID" value="EFL37106.1"/>
    <property type="molecule type" value="Genomic_DNA"/>
</dbReference>
<dbReference type="AlphaFoldDB" id="D9XHS7"/>
<keyword evidence="2" id="KW-1185">Reference proteome</keyword>
<protein>
    <submittedName>
        <fullName evidence="1">Predicted protein</fullName>
    </submittedName>
</protein>
<evidence type="ECO:0000313" key="1">
    <source>
        <dbReference type="EMBL" id="EFL37106.1"/>
    </source>
</evidence>
<proteinExistence type="predicted"/>